<dbReference type="Proteomes" id="UP000320300">
    <property type="component" value="Unassembled WGS sequence"/>
</dbReference>
<organism evidence="6 7">
    <name type="scientific">Pedobacter westerhofensis</name>
    <dbReference type="NCBI Taxonomy" id="425512"/>
    <lineage>
        <taxon>Bacteria</taxon>
        <taxon>Pseudomonadati</taxon>
        <taxon>Bacteroidota</taxon>
        <taxon>Sphingobacteriia</taxon>
        <taxon>Sphingobacteriales</taxon>
        <taxon>Sphingobacteriaceae</taxon>
        <taxon>Pedobacter</taxon>
    </lineage>
</organism>
<dbReference type="PANTHER" id="PTHR11559">
    <property type="entry name" value="CARBOXYLESTERASE"/>
    <property type="match status" value="1"/>
</dbReference>
<gene>
    <name evidence="6" type="ORF">SAMN06265348_111151</name>
</gene>
<proteinExistence type="inferred from homology"/>
<feature type="domain" description="Carboxylesterase type B" evidence="5">
    <location>
        <begin position="45"/>
        <end position="513"/>
    </location>
</feature>
<evidence type="ECO:0000313" key="6">
    <source>
        <dbReference type="EMBL" id="SMO94170.1"/>
    </source>
</evidence>
<dbReference type="PROSITE" id="PS00122">
    <property type="entry name" value="CARBOXYLESTERASE_B_1"/>
    <property type="match status" value="1"/>
</dbReference>
<sequence length="538" mass="59088">MTGQIHQHYKCTCQNHQFLQVILAAGIFLLCFSGCSIPAGSQTIIAKTDKGYIRGAIENNILVFKGIPYAKSPEGELRFKSPQPADRWADTLSCENFGNIAAQYDGGKKAVAGNENCLSLNIYAPFVPASTGTSSDMGRTMKPGAAGLKRKLPVVVWVHGGAMTSGSGMGMNGHAFADQDSIITVTINYRLGVFGFLYMGDQRGDYRTSGNNGLLDCIRALRWIKDNISSFGGDPSAVTVMGESAGAKLVSTLLVSPQANGLFRQLILESGAVQCIRDSATAKNIRQRLLDTLHLKDPADLFKLSTSALIEAQNKVCSGAQGTNYFGPVQDGEVISEDPYTYISTHPDQKIKLLMGTNNAESKMFMNADKRLFHADDQALKDWFGTNYRHIKSAGLKAMAKPGQLSPVMNLFTQYMYQMHSYRLADALAKSKIPVWMYRFDYSRDNSGANHAQELGYVWYSGNNTGFNAEEIKLAVQVHRSWVQFIKGKNPGKINGQSWPLFTQQLKTVMVFDHVSGPQVQEDIYNDPLYPSAGFVLN</sequence>
<dbReference type="InterPro" id="IPR029058">
    <property type="entry name" value="AB_hydrolase_fold"/>
</dbReference>
<dbReference type="OrthoDB" id="9775851at2"/>
<dbReference type="InterPro" id="IPR019826">
    <property type="entry name" value="Carboxylesterase_B_AS"/>
</dbReference>
<evidence type="ECO:0000256" key="3">
    <source>
        <dbReference type="RuleBase" id="RU361235"/>
    </source>
</evidence>
<dbReference type="AlphaFoldDB" id="A0A521FF46"/>
<protein>
    <recommendedName>
        <fullName evidence="3">Carboxylic ester hydrolase</fullName>
        <ecNumber evidence="3">3.1.1.-</ecNumber>
    </recommendedName>
</protein>
<evidence type="ECO:0000313" key="7">
    <source>
        <dbReference type="Proteomes" id="UP000320300"/>
    </source>
</evidence>
<evidence type="ECO:0000256" key="1">
    <source>
        <dbReference type="ARBA" id="ARBA00005964"/>
    </source>
</evidence>
<feature type="transmembrane region" description="Helical" evidence="4">
    <location>
        <begin position="21"/>
        <end position="40"/>
    </location>
</feature>
<keyword evidence="2 3" id="KW-0378">Hydrolase</keyword>
<dbReference type="EC" id="3.1.1.-" evidence="3"/>
<keyword evidence="4" id="KW-0472">Membrane</keyword>
<dbReference type="GO" id="GO:0016787">
    <property type="term" value="F:hydrolase activity"/>
    <property type="evidence" value="ECO:0007669"/>
    <property type="project" value="UniProtKB-KW"/>
</dbReference>
<dbReference type="RefSeq" id="WP_142530123.1">
    <property type="nucleotide sequence ID" value="NZ_CBCSJO010000001.1"/>
</dbReference>
<evidence type="ECO:0000259" key="5">
    <source>
        <dbReference type="Pfam" id="PF00135"/>
    </source>
</evidence>
<evidence type="ECO:0000256" key="4">
    <source>
        <dbReference type="SAM" id="Phobius"/>
    </source>
</evidence>
<keyword evidence="4" id="KW-1133">Transmembrane helix</keyword>
<dbReference type="SUPFAM" id="SSF53474">
    <property type="entry name" value="alpha/beta-Hydrolases"/>
    <property type="match status" value="1"/>
</dbReference>
<evidence type="ECO:0000256" key="2">
    <source>
        <dbReference type="ARBA" id="ARBA00022801"/>
    </source>
</evidence>
<accession>A0A521FF46</accession>
<comment type="similarity">
    <text evidence="1 3">Belongs to the type-B carboxylesterase/lipase family.</text>
</comment>
<reference evidence="6 7" key="1">
    <citation type="submission" date="2017-05" db="EMBL/GenBank/DDBJ databases">
        <authorList>
            <person name="Varghese N."/>
            <person name="Submissions S."/>
        </authorList>
    </citation>
    <scope>NUCLEOTIDE SEQUENCE [LARGE SCALE GENOMIC DNA]</scope>
    <source>
        <strain evidence="6 7">DSM 19036</strain>
    </source>
</reference>
<dbReference type="EMBL" id="FXTN01000011">
    <property type="protein sequence ID" value="SMO94170.1"/>
    <property type="molecule type" value="Genomic_DNA"/>
</dbReference>
<name>A0A521FF46_9SPHI</name>
<dbReference type="InterPro" id="IPR002018">
    <property type="entry name" value="CarbesteraseB"/>
</dbReference>
<dbReference type="Gene3D" id="3.40.50.1820">
    <property type="entry name" value="alpha/beta hydrolase"/>
    <property type="match status" value="1"/>
</dbReference>
<dbReference type="Pfam" id="PF00135">
    <property type="entry name" value="COesterase"/>
    <property type="match status" value="1"/>
</dbReference>
<keyword evidence="4" id="KW-0812">Transmembrane</keyword>
<dbReference type="InterPro" id="IPR050309">
    <property type="entry name" value="Type-B_Carboxylest/Lipase"/>
</dbReference>
<keyword evidence="7" id="KW-1185">Reference proteome</keyword>